<proteinExistence type="predicted"/>
<name>A0A5J4V982_9EUKA</name>
<dbReference type="EMBL" id="SNRW01008737">
    <property type="protein sequence ID" value="KAA6379055.1"/>
    <property type="molecule type" value="Genomic_DNA"/>
</dbReference>
<reference evidence="1 2" key="1">
    <citation type="submission" date="2019-03" db="EMBL/GenBank/DDBJ databases">
        <title>Single cell metagenomics reveals metabolic interactions within the superorganism composed of flagellate Streblomastix strix and complex community of Bacteroidetes bacteria on its surface.</title>
        <authorList>
            <person name="Treitli S.C."/>
            <person name="Kolisko M."/>
            <person name="Husnik F."/>
            <person name="Keeling P."/>
            <person name="Hampl V."/>
        </authorList>
    </citation>
    <scope>NUCLEOTIDE SEQUENCE [LARGE SCALE GENOMIC DNA]</scope>
    <source>
        <strain evidence="1">ST1C</strain>
    </source>
</reference>
<evidence type="ECO:0000313" key="1">
    <source>
        <dbReference type="EMBL" id="KAA6379055.1"/>
    </source>
</evidence>
<accession>A0A5J4V982</accession>
<organism evidence="1 2">
    <name type="scientific">Streblomastix strix</name>
    <dbReference type="NCBI Taxonomy" id="222440"/>
    <lineage>
        <taxon>Eukaryota</taxon>
        <taxon>Metamonada</taxon>
        <taxon>Preaxostyla</taxon>
        <taxon>Oxymonadida</taxon>
        <taxon>Streblomastigidae</taxon>
        <taxon>Streblomastix</taxon>
    </lineage>
</organism>
<sequence>MEDAMRRDNQIVQYLEELSIRKYVEAMRCEYRIEENNERQENVQQMNIDAARIIDITVKLEGIKERNEKAGNTLYSLNSPS</sequence>
<dbReference type="Proteomes" id="UP000324800">
    <property type="component" value="Unassembled WGS sequence"/>
</dbReference>
<comment type="caution">
    <text evidence="1">The sequence shown here is derived from an EMBL/GenBank/DDBJ whole genome shotgun (WGS) entry which is preliminary data.</text>
</comment>
<gene>
    <name evidence="1" type="ORF">EZS28_025420</name>
</gene>
<protein>
    <submittedName>
        <fullName evidence="1">Uncharacterized protein</fullName>
    </submittedName>
</protein>
<dbReference type="AlphaFoldDB" id="A0A5J4V982"/>
<evidence type="ECO:0000313" key="2">
    <source>
        <dbReference type="Proteomes" id="UP000324800"/>
    </source>
</evidence>